<feature type="domain" description="Thiamine pyrophosphate enzyme TPP-binding" evidence="2">
    <location>
        <begin position="52"/>
        <end position="198"/>
    </location>
</feature>
<dbReference type="InterPro" id="IPR011766">
    <property type="entry name" value="TPP_enzyme_TPP-bd"/>
</dbReference>
<comment type="caution">
    <text evidence="3">The sequence shown here is derived from an EMBL/GenBank/DDBJ whole genome shotgun (WGS) entry which is preliminary data.</text>
</comment>
<organism evidence="3 4">
    <name type="scientific">Romboutsia maritimum</name>
    <dbReference type="NCBI Taxonomy" id="2020948"/>
    <lineage>
        <taxon>Bacteria</taxon>
        <taxon>Bacillati</taxon>
        <taxon>Bacillota</taxon>
        <taxon>Clostridia</taxon>
        <taxon>Peptostreptococcales</taxon>
        <taxon>Peptostreptococcaceae</taxon>
        <taxon>Romboutsia</taxon>
    </lineage>
</organism>
<dbReference type="SUPFAM" id="SSF52518">
    <property type="entry name" value="Thiamin diphosphate-binding fold (THDP-binding)"/>
    <property type="match status" value="1"/>
</dbReference>
<evidence type="ECO:0000259" key="2">
    <source>
        <dbReference type="Pfam" id="PF02775"/>
    </source>
</evidence>
<dbReference type="GO" id="GO:0016625">
    <property type="term" value="F:oxidoreductase activity, acting on the aldehyde or oxo group of donors, iron-sulfur protein as acceptor"/>
    <property type="evidence" value="ECO:0007669"/>
    <property type="project" value="UniProtKB-ARBA"/>
</dbReference>
<sequence length="271" mass="29598">MPSELIKNNFRVNRLPHIWCPGCGHGILMRSVAAAIEELNIDKEKVCIVSGIGCSSRASGYLNFSTVHTLHGRALAFATGIKLANPSLHVIVISGDGDLTAIGGNHLIHACRRNIDITTIVFNNNIYGMTGGQYSPTTPTGDFATTAPFGNIDKPFDVCDLACGAGATFVARATAYHAKKMIDYVKKGISHKGFSLVEGISICPTYYGRKNKKGSPITLMNILKEKCIDINLKNKLDNNQTKDNIYIGVFKDVVMPEYTEEYDKLLNKVQQ</sequence>
<dbReference type="Pfam" id="PF02775">
    <property type="entry name" value="TPP_enzyme_C"/>
    <property type="match status" value="1"/>
</dbReference>
<proteinExistence type="predicted"/>
<dbReference type="InterPro" id="IPR051457">
    <property type="entry name" value="2-oxoacid:Fd_oxidoreductase"/>
</dbReference>
<dbReference type="Proteomes" id="UP000243494">
    <property type="component" value="Unassembled WGS sequence"/>
</dbReference>
<accession>A0A371IUY0</accession>
<evidence type="ECO:0000313" key="3">
    <source>
        <dbReference type="EMBL" id="RDY24292.1"/>
    </source>
</evidence>
<dbReference type="PANTHER" id="PTHR48084:SF1">
    <property type="entry name" value="2-OXOGLUTARATE SYNTHASE SUBUNIT KORB"/>
    <property type="match status" value="1"/>
</dbReference>
<reference evidence="3 4" key="1">
    <citation type="journal article" date="2017" name="Genome Announc.">
        <title>Draft Genome Sequence of Romboutsia maritimum sp. nov. Strain CCRI-22766(T), Isolated from Coastal Estuarine Mud.</title>
        <authorList>
            <person name="Maheux A.F."/>
            <person name="Boudreau D.K."/>
            <person name="Berube E."/>
            <person name="Boissinot M."/>
            <person name="Raymond F."/>
            <person name="Brodeur S."/>
            <person name="Corbeil J."/>
            <person name="Brightwell G."/>
            <person name="Broda D."/>
            <person name="Omar R.F."/>
            <person name="Bergeron M.G."/>
        </authorList>
    </citation>
    <scope>NUCLEOTIDE SEQUENCE [LARGE SCALE GENOMIC DNA]</scope>
    <source>
        <strain evidence="3 4">CCRI-22766</strain>
    </source>
</reference>
<dbReference type="CDD" id="cd03375">
    <property type="entry name" value="TPP_OGFOR"/>
    <property type="match status" value="1"/>
</dbReference>
<evidence type="ECO:0000256" key="1">
    <source>
        <dbReference type="ARBA" id="ARBA00023002"/>
    </source>
</evidence>
<dbReference type="GO" id="GO:0045333">
    <property type="term" value="P:cellular respiration"/>
    <property type="evidence" value="ECO:0007669"/>
    <property type="project" value="UniProtKB-ARBA"/>
</dbReference>
<protein>
    <submittedName>
        <fullName evidence="3">2-oxoacid:ferredoxin oxidoreductase subunit beta</fullName>
    </submittedName>
</protein>
<evidence type="ECO:0000313" key="4">
    <source>
        <dbReference type="Proteomes" id="UP000243494"/>
    </source>
</evidence>
<keyword evidence="1" id="KW-0560">Oxidoreductase</keyword>
<dbReference type="AlphaFoldDB" id="A0A371IUY0"/>
<dbReference type="Gene3D" id="3.40.50.970">
    <property type="match status" value="1"/>
</dbReference>
<dbReference type="EMBL" id="NOJZ02000004">
    <property type="protein sequence ID" value="RDY24292.1"/>
    <property type="molecule type" value="Genomic_DNA"/>
</dbReference>
<name>A0A371IUY0_9FIRM</name>
<dbReference type="OrthoDB" id="9775140at2"/>
<dbReference type="PANTHER" id="PTHR48084">
    <property type="entry name" value="2-OXOGLUTARATE OXIDOREDUCTASE SUBUNIT KORB-RELATED"/>
    <property type="match status" value="1"/>
</dbReference>
<dbReference type="RefSeq" id="WP_095406106.1">
    <property type="nucleotide sequence ID" value="NZ_NOJZ02000004.1"/>
</dbReference>
<dbReference type="GO" id="GO:0030976">
    <property type="term" value="F:thiamine pyrophosphate binding"/>
    <property type="evidence" value="ECO:0007669"/>
    <property type="project" value="InterPro"/>
</dbReference>
<gene>
    <name evidence="3" type="ORF">CHF27_004200</name>
</gene>
<dbReference type="InterPro" id="IPR029061">
    <property type="entry name" value="THDP-binding"/>
</dbReference>
<keyword evidence="4" id="KW-1185">Reference proteome</keyword>